<proteinExistence type="predicted"/>
<keyword evidence="3" id="KW-0804">Transcription</keyword>
<dbReference type="InterPro" id="IPR036390">
    <property type="entry name" value="WH_DNA-bd_sf"/>
</dbReference>
<comment type="caution">
    <text evidence="6">The sequence shown here is derived from an EMBL/GenBank/DDBJ whole genome shotgun (WGS) entry which is preliminary data.</text>
</comment>
<keyword evidence="1" id="KW-0805">Transcription regulation</keyword>
<gene>
    <name evidence="6" type="ORF">RM779_31385</name>
</gene>
<protein>
    <submittedName>
        <fullName evidence="6">Crp/Fnr family transcriptional regulator</fullName>
    </submittedName>
</protein>
<dbReference type="CDD" id="cd00038">
    <property type="entry name" value="CAP_ED"/>
    <property type="match status" value="1"/>
</dbReference>
<evidence type="ECO:0000256" key="3">
    <source>
        <dbReference type="ARBA" id="ARBA00023163"/>
    </source>
</evidence>
<dbReference type="PROSITE" id="PS51063">
    <property type="entry name" value="HTH_CRP_2"/>
    <property type="match status" value="1"/>
</dbReference>
<reference evidence="7" key="1">
    <citation type="submission" date="2023-07" db="EMBL/GenBank/DDBJ databases">
        <title>30 novel species of actinomycetes from the DSMZ collection.</title>
        <authorList>
            <person name="Nouioui I."/>
        </authorList>
    </citation>
    <scope>NUCLEOTIDE SEQUENCE [LARGE SCALE GENOMIC DNA]</scope>
    <source>
        <strain evidence="7">DSM 41886</strain>
    </source>
</reference>
<dbReference type="InterPro" id="IPR014710">
    <property type="entry name" value="RmlC-like_jellyroll"/>
</dbReference>
<dbReference type="InterPro" id="IPR050397">
    <property type="entry name" value="Env_Response_Regulators"/>
</dbReference>
<keyword evidence="7" id="KW-1185">Reference proteome</keyword>
<dbReference type="PROSITE" id="PS50042">
    <property type="entry name" value="CNMP_BINDING_3"/>
    <property type="match status" value="1"/>
</dbReference>
<organism evidence="6 7">
    <name type="scientific">Streptomyces johnsoniae</name>
    <dbReference type="NCBI Taxonomy" id="3075532"/>
    <lineage>
        <taxon>Bacteria</taxon>
        <taxon>Bacillati</taxon>
        <taxon>Actinomycetota</taxon>
        <taxon>Actinomycetes</taxon>
        <taxon>Kitasatosporales</taxon>
        <taxon>Streptomycetaceae</taxon>
        <taxon>Streptomyces</taxon>
    </lineage>
</organism>
<accession>A0ABU2SDK6</accession>
<evidence type="ECO:0000313" key="6">
    <source>
        <dbReference type="EMBL" id="MDT0447062.1"/>
    </source>
</evidence>
<name>A0ABU2SDK6_9ACTN</name>
<evidence type="ECO:0000313" key="7">
    <source>
        <dbReference type="Proteomes" id="UP001183615"/>
    </source>
</evidence>
<dbReference type="Pfam" id="PF13545">
    <property type="entry name" value="HTH_Crp_2"/>
    <property type="match status" value="1"/>
</dbReference>
<dbReference type="InterPro" id="IPR036388">
    <property type="entry name" value="WH-like_DNA-bd_sf"/>
</dbReference>
<dbReference type="SUPFAM" id="SSF51206">
    <property type="entry name" value="cAMP-binding domain-like"/>
    <property type="match status" value="1"/>
</dbReference>
<dbReference type="Gene3D" id="1.10.10.10">
    <property type="entry name" value="Winged helix-like DNA-binding domain superfamily/Winged helix DNA-binding domain"/>
    <property type="match status" value="1"/>
</dbReference>
<dbReference type="InterPro" id="IPR018490">
    <property type="entry name" value="cNMP-bd_dom_sf"/>
</dbReference>
<keyword evidence="2" id="KW-0238">DNA-binding</keyword>
<sequence length="223" mass="23758">MTNRTLRDFVGETVWGDLLALAFDRWHPAGSVLMHQGESGTHVLAVRSGVAKVVRAERNGELTLLAFRGPGELLGEVAVLGGGGRLASVETLTRCCVAVMSRAEFLRFVAKHDLSPALMRYALARLSESDRARSGGAVLTRLAAILVRVAEISGQSGDSADSSGQSLELALTRQELAQYLRASRNTVTAQLAGLEASGVHARRGRIVITDLTALRRVSEGLAD</sequence>
<dbReference type="SMART" id="SM00419">
    <property type="entry name" value="HTH_CRP"/>
    <property type="match status" value="1"/>
</dbReference>
<evidence type="ECO:0000256" key="1">
    <source>
        <dbReference type="ARBA" id="ARBA00023015"/>
    </source>
</evidence>
<dbReference type="Proteomes" id="UP001183615">
    <property type="component" value="Unassembled WGS sequence"/>
</dbReference>
<evidence type="ECO:0000259" key="4">
    <source>
        <dbReference type="PROSITE" id="PS50042"/>
    </source>
</evidence>
<feature type="domain" description="Cyclic nucleotide-binding" evidence="4">
    <location>
        <begin position="23"/>
        <end position="109"/>
    </location>
</feature>
<feature type="domain" description="HTH crp-type" evidence="5">
    <location>
        <begin position="136"/>
        <end position="212"/>
    </location>
</feature>
<dbReference type="PANTHER" id="PTHR24567">
    <property type="entry name" value="CRP FAMILY TRANSCRIPTIONAL REGULATORY PROTEIN"/>
    <property type="match status" value="1"/>
</dbReference>
<dbReference type="Gene3D" id="2.60.120.10">
    <property type="entry name" value="Jelly Rolls"/>
    <property type="match status" value="1"/>
</dbReference>
<dbReference type="Pfam" id="PF00027">
    <property type="entry name" value="cNMP_binding"/>
    <property type="match status" value="1"/>
</dbReference>
<dbReference type="PANTHER" id="PTHR24567:SF74">
    <property type="entry name" value="HTH-TYPE TRANSCRIPTIONAL REGULATOR ARCR"/>
    <property type="match status" value="1"/>
</dbReference>
<evidence type="ECO:0000259" key="5">
    <source>
        <dbReference type="PROSITE" id="PS51063"/>
    </source>
</evidence>
<dbReference type="SUPFAM" id="SSF46785">
    <property type="entry name" value="Winged helix' DNA-binding domain"/>
    <property type="match status" value="1"/>
</dbReference>
<dbReference type="RefSeq" id="WP_311621189.1">
    <property type="nucleotide sequence ID" value="NZ_JAVREV010000025.1"/>
</dbReference>
<evidence type="ECO:0000256" key="2">
    <source>
        <dbReference type="ARBA" id="ARBA00023125"/>
    </source>
</evidence>
<dbReference type="EMBL" id="JAVREV010000025">
    <property type="protein sequence ID" value="MDT0447062.1"/>
    <property type="molecule type" value="Genomic_DNA"/>
</dbReference>
<dbReference type="SMART" id="SM00100">
    <property type="entry name" value="cNMP"/>
    <property type="match status" value="1"/>
</dbReference>
<dbReference type="InterPro" id="IPR000595">
    <property type="entry name" value="cNMP-bd_dom"/>
</dbReference>
<dbReference type="InterPro" id="IPR012318">
    <property type="entry name" value="HTH_CRP"/>
</dbReference>